<evidence type="ECO:0000259" key="9">
    <source>
        <dbReference type="Pfam" id="PF01619"/>
    </source>
</evidence>
<keyword evidence="4 8" id="KW-0274">FAD</keyword>
<keyword evidence="5 8" id="KW-0560">Oxidoreductase</keyword>
<dbReference type="PANTHER" id="PTHR13914:SF29">
    <property type="entry name" value="HYDROXYPROLINE DEHYDROGENASE"/>
    <property type="match status" value="1"/>
</dbReference>
<comment type="catalytic activity">
    <reaction evidence="8">
        <text>L-proline + a quinone = (S)-1-pyrroline-5-carboxylate + a quinol + H(+)</text>
        <dbReference type="Rhea" id="RHEA:23784"/>
        <dbReference type="ChEBI" id="CHEBI:15378"/>
        <dbReference type="ChEBI" id="CHEBI:17388"/>
        <dbReference type="ChEBI" id="CHEBI:24646"/>
        <dbReference type="ChEBI" id="CHEBI:60039"/>
        <dbReference type="ChEBI" id="CHEBI:132124"/>
        <dbReference type="EC" id="1.5.5.2"/>
    </reaction>
</comment>
<dbReference type="GO" id="GO:0004657">
    <property type="term" value="F:proline dehydrogenase activity"/>
    <property type="evidence" value="ECO:0007669"/>
    <property type="project" value="UniProtKB-EC"/>
</dbReference>
<evidence type="ECO:0000256" key="2">
    <source>
        <dbReference type="ARBA" id="ARBA00005869"/>
    </source>
</evidence>
<evidence type="ECO:0000313" key="11">
    <source>
        <dbReference type="Proteomes" id="UP000318571"/>
    </source>
</evidence>
<name>A0A553P242_TIGCA</name>
<dbReference type="EC" id="1.5.5.2" evidence="8"/>
<dbReference type="SUPFAM" id="SSF51730">
    <property type="entry name" value="FAD-linked oxidoreductase"/>
    <property type="match status" value="1"/>
</dbReference>
<evidence type="ECO:0000256" key="3">
    <source>
        <dbReference type="ARBA" id="ARBA00022630"/>
    </source>
</evidence>
<organism evidence="10 11">
    <name type="scientific">Tigriopus californicus</name>
    <name type="common">Marine copepod</name>
    <dbReference type="NCBI Taxonomy" id="6832"/>
    <lineage>
        <taxon>Eukaryota</taxon>
        <taxon>Metazoa</taxon>
        <taxon>Ecdysozoa</taxon>
        <taxon>Arthropoda</taxon>
        <taxon>Crustacea</taxon>
        <taxon>Multicrustacea</taxon>
        <taxon>Hexanauplia</taxon>
        <taxon>Copepoda</taxon>
        <taxon>Harpacticoida</taxon>
        <taxon>Harpacticidae</taxon>
        <taxon>Tigriopus</taxon>
    </lineage>
</organism>
<evidence type="ECO:0000313" key="10">
    <source>
        <dbReference type="EMBL" id="TRY71765.1"/>
    </source>
</evidence>
<evidence type="ECO:0000256" key="8">
    <source>
        <dbReference type="RuleBase" id="RU364054"/>
    </source>
</evidence>
<dbReference type="EMBL" id="VCGU01000008">
    <property type="protein sequence ID" value="TRY71765.1"/>
    <property type="molecule type" value="Genomic_DNA"/>
</dbReference>
<dbReference type="Gene3D" id="3.20.20.220">
    <property type="match status" value="1"/>
</dbReference>
<comment type="catalytic activity">
    <reaction evidence="7">
        <text>trans-4-hydroxy-L-proline + a quinone = (3R,5S)-1-pyrroline-3-hydroxy-5-carboxylate + a quinol + H(+)</text>
        <dbReference type="Rhea" id="RHEA:52512"/>
        <dbReference type="ChEBI" id="CHEBI:15378"/>
        <dbReference type="ChEBI" id="CHEBI:24646"/>
        <dbReference type="ChEBI" id="CHEBI:58375"/>
        <dbReference type="ChEBI" id="CHEBI:62612"/>
        <dbReference type="ChEBI" id="CHEBI:132124"/>
        <dbReference type="EC" id="1.5.5.3"/>
    </reaction>
</comment>
<keyword evidence="11" id="KW-1185">Reference proteome</keyword>
<dbReference type="GO" id="GO:0071949">
    <property type="term" value="F:FAD binding"/>
    <property type="evidence" value="ECO:0007669"/>
    <property type="project" value="TreeGrafter"/>
</dbReference>
<reference evidence="10 11" key="1">
    <citation type="journal article" date="2018" name="Nat. Ecol. Evol.">
        <title>Genomic signatures of mitonuclear coevolution across populations of Tigriopus californicus.</title>
        <authorList>
            <person name="Barreto F.S."/>
            <person name="Watson E.T."/>
            <person name="Lima T.G."/>
            <person name="Willett C.S."/>
            <person name="Edmands S."/>
            <person name="Li W."/>
            <person name="Burton R.S."/>
        </authorList>
    </citation>
    <scope>NUCLEOTIDE SEQUENCE [LARGE SCALE GENOMIC DNA]</scope>
    <source>
        <strain evidence="10 11">San Diego</strain>
    </source>
</reference>
<accession>A0A553P242</accession>
<gene>
    <name evidence="10" type="ORF">TCAL_04777</name>
</gene>
<dbReference type="OMA" id="DIAMKCK"/>
<dbReference type="InterPro" id="IPR002872">
    <property type="entry name" value="Proline_DH_dom"/>
</dbReference>
<protein>
    <recommendedName>
        <fullName evidence="8">Proline dehydrogenase</fullName>
        <ecNumber evidence="8">1.5.5.2</ecNumber>
    </recommendedName>
</protein>
<dbReference type="InterPro" id="IPR015659">
    <property type="entry name" value="Proline_oxidase"/>
</dbReference>
<comment type="similarity">
    <text evidence="2 8">Belongs to the proline oxidase family.</text>
</comment>
<feature type="domain" description="Proline dehydrogenase" evidence="9">
    <location>
        <begin position="9"/>
        <end position="171"/>
    </location>
</feature>
<sequence length="193" mass="21987">MMEFNRGNKICIANTYQCYLKAGLAHLEEDLRISCNMSFPLGIKLVRGAYMEVERRQSFNKGLPDPICTNYALTNEAYDKAVQRLLYLAGDLSHLVVFATHNFDSVKKIAVHSNLPKSVYFAQINGMADPISFGLIHSGHQSLKLIPCGSVADVVPWLARRVQENSVALERVSWDKLLIRKELYRRFRNVVRK</sequence>
<comment type="cofactor">
    <cofactor evidence="1 8">
        <name>FAD</name>
        <dbReference type="ChEBI" id="CHEBI:57692"/>
    </cofactor>
</comment>
<evidence type="ECO:0000256" key="6">
    <source>
        <dbReference type="ARBA" id="ARBA00023062"/>
    </source>
</evidence>
<evidence type="ECO:0000256" key="4">
    <source>
        <dbReference type="ARBA" id="ARBA00022827"/>
    </source>
</evidence>
<dbReference type="Proteomes" id="UP000318571">
    <property type="component" value="Chromosome 7"/>
</dbReference>
<comment type="function">
    <text evidence="8">Converts proline to delta-1-pyrroline-5-carboxylate.</text>
</comment>
<evidence type="ECO:0000256" key="5">
    <source>
        <dbReference type="ARBA" id="ARBA00023002"/>
    </source>
</evidence>
<dbReference type="AlphaFoldDB" id="A0A553P242"/>
<dbReference type="GO" id="GO:0010133">
    <property type="term" value="P:L-proline catabolic process to L-glutamate"/>
    <property type="evidence" value="ECO:0007669"/>
    <property type="project" value="TreeGrafter"/>
</dbReference>
<proteinExistence type="inferred from homology"/>
<dbReference type="STRING" id="6832.A0A553P242"/>
<dbReference type="InterPro" id="IPR029041">
    <property type="entry name" value="FAD-linked_oxidoreductase-like"/>
</dbReference>
<dbReference type="GO" id="GO:0005739">
    <property type="term" value="C:mitochondrion"/>
    <property type="evidence" value="ECO:0007669"/>
    <property type="project" value="TreeGrafter"/>
</dbReference>
<keyword evidence="6 8" id="KW-0642">Proline metabolism</keyword>
<dbReference type="Pfam" id="PF01619">
    <property type="entry name" value="Pro_dh"/>
    <property type="match status" value="1"/>
</dbReference>
<comment type="caution">
    <text evidence="10">The sequence shown here is derived from an EMBL/GenBank/DDBJ whole genome shotgun (WGS) entry which is preliminary data.</text>
</comment>
<dbReference type="PANTHER" id="PTHR13914">
    <property type="entry name" value="PROLINE OXIDASE"/>
    <property type="match status" value="1"/>
</dbReference>
<keyword evidence="3 8" id="KW-0285">Flavoprotein</keyword>
<evidence type="ECO:0000256" key="7">
    <source>
        <dbReference type="ARBA" id="ARBA00048242"/>
    </source>
</evidence>
<evidence type="ECO:0000256" key="1">
    <source>
        <dbReference type="ARBA" id="ARBA00001974"/>
    </source>
</evidence>